<reference evidence="14 15" key="1">
    <citation type="journal article" date="2016" name="Nat. Commun.">
        <title>Thousands of microbial genomes shed light on interconnected biogeochemical processes in an aquifer system.</title>
        <authorList>
            <person name="Anantharaman K."/>
            <person name="Brown C.T."/>
            <person name="Hug L.A."/>
            <person name="Sharon I."/>
            <person name="Castelle C.J."/>
            <person name="Probst A.J."/>
            <person name="Thomas B.C."/>
            <person name="Singh A."/>
            <person name="Wilkins M.J."/>
            <person name="Karaoz U."/>
            <person name="Brodie E.L."/>
            <person name="Williams K.H."/>
            <person name="Hubbard S.S."/>
            <person name="Banfield J.F."/>
        </authorList>
    </citation>
    <scope>NUCLEOTIDE SEQUENCE [LARGE SCALE GENOMIC DNA]</scope>
</reference>
<feature type="short sequence motif" description="'HIGH' region" evidence="10">
    <location>
        <begin position="125"/>
        <end position="135"/>
    </location>
</feature>
<evidence type="ECO:0000256" key="8">
    <source>
        <dbReference type="ARBA" id="ARBA00023146"/>
    </source>
</evidence>
<dbReference type="InterPro" id="IPR001412">
    <property type="entry name" value="aa-tRNA-synth_I_CS"/>
</dbReference>
<evidence type="ECO:0000259" key="12">
    <source>
        <dbReference type="SMART" id="SM00836"/>
    </source>
</evidence>
<protein>
    <recommendedName>
        <fullName evidence="10">Arginine--tRNA ligase</fullName>
        <ecNumber evidence="10">6.1.1.19</ecNumber>
    </recommendedName>
    <alternativeName>
        <fullName evidence="10">Arginyl-tRNA synthetase</fullName>
        <shortName evidence="10">ArgRS</shortName>
    </alternativeName>
</protein>
<evidence type="ECO:0000256" key="7">
    <source>
        <dbReference type="ARBA" id="ARBA00022917"/>
    </source>
</evidence>
<evidence type="ECO:0000313" key="15">
    <source>
        <dbReference type="Proteomes" id="UP000177912"/>
    </source>
</evidence>
<dbReference type="PANTHER" id="PTHR11956:SF5">
    <property type="entry name" value="ARGININE--TRNA LIGASE, CYTOPLASMIC"/>
    <property type="match status" value="1"/>
</dbReference>
<dbReference type="SUPFAM" id="SSF52374">
    <property type="entry name" value="Nucleotidylyl transferase"/>
    <property type="match status" value="1"/>
</dbReference>
<dbReference type="GO" id="GO:0006420">
    <property type="term" value="P:arginyl-tRNA aminoacylation"/>
    <property type="evidence" value="ECO:0007669"/>
    <property type="project" value="UniProtKB-UniRule"/>
</dbReference>
<dbReference type="InterPro" id="IPR014729">
    <property type="entry name" value="Rossmann-like_a/b/a_fold"/>
</dbReference>
<dbReference type="CDD" id="cd07956">
    <property type="entry name" value="Anticodon_Ia_Arg"/>
    <property type="match status" value="1"/>
</dbReference>
<dbReference type="InterPro" id="IPR005148">
    <property type="entry name" value="Arg-tRNA-synth_N"/>
</dbReference>
<dbReference type="InterPro" id="IPR036695">
    <property type="entry name" value="Arg-tRNA-synth_N_sf"/>
</dbReference>
<evidence type="ECO:0000259" key="13">
    <source>
        <dbReference type="SMART" id="SM01016"/>
    </source>
</evidence>
<dbReference type="STRING" id="1817822.A2826_02990"/>
<dbReference type="GO" id="GO:0005737">
    <property type="term" value="C:cytoplasm"/>
    <property type="evidence" value="ECO:0007669"/>
    <property type="project" value="UniProtKB-SubCell"/>
</dbReference>
<comment type="subunit">
    <text evidence="10">Monomer.</text>
</comment>
<keyword evidence="8 10" id="KW-0030">Aminoacyl-tRNA synthetase</keyword>
<evidence type="ECO:0000256" key="6">
    <source>
        <dbReference type="ARBA" id="ARBA00022840"/>
    </source>
</evidence>
<comment type="similarity">
    <text evidence="2 10 11">Belongs to the class-I aminoacyl-tRNA synthetase family.</text>
</comment>
<dbReference type="InterPro" id="IPR001278">
    <property type="entry name" value="Arg-tRNA-ligase"/>
</dbReference>
<comment type="caution">
    <text evidence="14">The sequence shown here is derived from an EMBL/GenBank/DDBJ whole genome shotgun (WGS) entry which is preliminary data.</text>
</comment>
<dbReference type="Gene3D" id="3.40.50.620">
    <property type="entry name" value="HUPs"/>
    <property type="match status" value="1"/>
</dbReference>
<dbReference type="CDD" id="cd00671">
    <property type="entry name" value="ArgRS_core"/>
    <property type="match status" value="1"/>
</dbReference>
<evidence type="ECO:0000313" key="14">
    <source>
        <dbReference type="EMBL" id="OGE81749.1"/>
    </source>
</evidence>
<keyword evidence="5 10" id="KW-0547">Nucleotide-binding</keyword>
<dbReference type="Gene3D" id="1.10.730.10">
    <property type="entry name" value="Isoleucyl-tRNA Synthetase, Domain 1"/>
    <property type="match status" value="1"/>
</dbReference>
<dbReference type="GO" id="GO:0004814">
    <property type="term" value="F:arginine-tRNA ligase activity"/>
    <property type="evidence" value="ECO:0007669"/>
    <property type="project" value="UniProtKB-UniRule"/>
</dbReference>
<dbReference type="SMART" id="SM00836">
    <property type="entry name" value="DALR_1"/>
    <property type="match status" value="1"/>
</dbReference>
<feature type="domain" description="DALR anticodon binding" evidence="12">
    <location>
        <begin position="454"/>
        <end position="571"/>
    </location>
</feature>
<dbReference type="EMBL" id="MFEI01000003">
    <property type="protein sequence ID" value="OGE81749.1"/>
    <property type="molecule type" value="Genomic_DNA"/>
</dbReference>
<dbReference type="AlphaFoldDB" id="A0A1F5NVP7"/>
<dbReference type="FunFam" id="3.40.50.620:FF:000116">
    <property type="entry name" value="Arginine--tRNA ligase"/>
    <property type="match status" value="1"/>
</dbReference>
<dbReference type="InterPro" id="IPR035684">
    <property type="entry name" value="ArgRS_core"/>
</dbReference>
<accession>A0A1F5NVP7</accession>
<dbReference type="EC" id="6.1.1.19" evidence="10"/>
<dbReference type="PRINTS" id="PR01038">
    <property type="entry name" value="TRNASYNTHARG"/>
</dbReference>
<dbReference type="Gene3D" id="3.30.1360.70">
    <property type="entry name" value="Arginyl tRNA synthetase N-terminal domain"/>
    <property type="match status" value="1"/>
</dbReference>
<dbReference type="PROSITE" id="PS00178">
    <property type="entry name" value="AA_TRNA_LIGASE_I"/>
    <property type="match status" value="1"/>
</dbReference>
<dbReference type="Pfam" id="PF00750">
    <property type="entry name" value="tRNA-synt_1d"/>
    <property type="match status" value="1"/>
</dbReference>
<proteinExistence type="inferred from homology"/>
<dbReference type="GO" id="GO:0005524">
    <property type="term" value="F:ATP binding"/>
    <property type="evidence" value="ECO:0007669"/>
    <property type="project" value="UniProtKB-UniRule"/>
</dbReference>
<evidence type="ECO:0000256" key="4">
    <source>
        <dbReference type="ARBA" id="ARBA00022598"/>
    </source>
</evidence>
<comment type="subcellular location">
    <subcellularLocation>
        <location evidence="1 10">Cytoplasm</location>
    </subcellularLocation>
</comment>
<organism evidence="14 15">
    <name type="scientific">Candidatus Doudnabacteria bacterium RIFCSPHIGHO2_01_FULL_43_23</name>
    <dbReference type="NCBI Taxonomy" id="1817822"/>
    <lineage>
        <taxon>Bacteria</taxon>
        <taxon>Candidatus Doudnaibacteriota</taxon>
    </lineage>
</organism>
<evidence type="ECO:0000256" key="1">
    <source>
        <dbReference type="ARBA" id="ARBA00004496"/>
    </source>
</evidence>
<sequence length="571" mass="65520">MKEVLVETIHKALSNLGYPSDTDLTVSYPPEKKFGDYSVSVAMSLGKSSQTPPRKIAQEIVNEIRKSKSAEAFEKIEIVGPGFINFHLSQKFLLENLLEILRKKNKYGAGAKKKQDKILIEYFQPNVAKHLHVGHLRTAVIGDSLYRILKFAGYKIASESHMGDWGTQFGLLLYAYKNWGKEQVVKKDPINELHKLYVEINKKIEEDQSYLEKGKAEFVKLEQGDPENRRLWQKFVKWSMNEFAKTYALIDIRKPDFNWPESFYEDKMPHVLEELKAKDLLEESEGAQIVDLTGKGLGVGLIVKSDRGTTYLLRDLATFIYRKSKGFTKQLYVVDSRQTHTLRQTFLILELMGKMTNPSEAVHVVYGFLSLPEGAMSTRKGTAIEPQELIDKANELAMEIIHKKNPKLKNKKKIARQVALGAIKYFDLSHNRYSDIIFEWDKVLNFEGNTGPYLQYTHARIQSILRKSKVKIPKTPAQDPSEKLPEELALMRDLNRFPEVVHEAAESYYPNRICDYLYTLAGDFNAFYQTVPVLKEHDKNKLQFRLSLIYSVAQVLKNGLSLLGIEAPEEM</sequence>
<dbReference type="InterPro" id="IPR009080">
    <property type="entry name" value="tRNAsynth_Ia_anticodon-bd"/>
</dbReference>
<dbReference type="SMART" id="SM01016">
    <property type="entry name" value="Arg_tRNA_synt_N"/>
    <property type="match status" value="1"/>
</dbReference>
<dbReference type="Pfam" id="PF03485">
    <property type="entry name" value="Arg_tRNA_synt_N"/>
    <property type="match status" value="1"/>
</dbReference>
<evidence type="ECO:0000256" key="3">
    <source>
        <dbReference type="ARBA" id="ARBA00022490"/>
    </source>
</evidence>
<dbReference type="PANTHER" id="PTHR11956">
    <property type="entry name" value="ARGINYL-TRNA SYNTHETASE"/>
    <property type="match status" value="1"/>
</dbReference>
<dbReference type="SUPFAM" id="SSF55190">
    <property type="entry name" value="Arginyl-tRNA synthetase (ArgRS), N-terminal 'additional' domain"/>
    <property type="match status" value="1"/>
</dbReference>
<feature type="domain" description="Arginyl tRNA synthetase N-terminal" evidence="13">
    <location>
        <begin position="3"/>
        <end position="88"/>
    </location>
</feature>
<evidence type="ECO:0000256" key="9">
    <source>
        <dbReference type="ARBA" id="ARBA00049339"/>
    </source>
</evidence>
<evidence type="ECO:0000256" key="11">
    <source>
        <dbReference type="RuleBase" id="RU363038"/>
    </source>
</evidence>
<evidence type="ECO:0000256" key="2">
    <source>
        <dbReference type="ARBA" id="ARBA00005594"/>
    </source>
</evidence>
<keyword evidence="3 10" id="KW-0963">Cytoplasm</keyword>
<dbReference type="Proteomes" id="UP000177912">
    <property type="component" value="Unassembled WGS sequence"/>
</dbReference>
<evidence type="ECO:0000256" key="5">
    <source>
        <dbReference type="ARBA" id="ARBA00022741"/>
    </source>
</evidence>
<dbReference type="SUPFAM" id="SSF47323">
    <property type="entry name" value="Anticodon-binding domain of a subclass of class I aminoacyl-tRNA synthetases"/>
    <property type="match status" value="1"/>
</dbReference>
<keyword evidence="7 10" id="KW-0648">Protein biosynthesis</keyword>
<dbReference type="NCBIfam" id="TIGR00456">
    <property type="entry name" value="argS"/>
    <property type="match status" value="1"/>
</dbReference>
<name>A0A1F5NVP7_9BACT</name>
<dbReference type="InterPro" id="IPR008909">
    <property type="entry name" value="DALR_anticod-bd"/>
</dbReference>
<keyword evidence="6 10" id="KW-0067">ATP-binding</keyword>
<keyword evidence="4 10" id="KW-0436">Ligase</keyword>
<dbReference type="Pfam" id="PF05746">
    <property type="entry name" value="DALR_1"/>
    <property type="match status" value="1"/>
</dbReference>
<gene>
    <name evidence="10" type="primary">argS</name>
    <name evidence="14" type="ORF">A2826_02990</name>
</gene>
<dbReference type="HAMAP" id="MF_00123">
    <property type="entry name" value="Arg_tRNA_synth"/>
    <property type="match status" value="1"/>
</dbReference>
<evidence type="ECO:0000256" key="10">
    <source>
        <dbReference type="HAMAP-Rule" id="MF_00123"/>
    </source>
</evidence>
<dbReference type="FunFam" id="1.10.730.10:FF:000008">
    <property type="entry name" value="Arginine--tRNA ligase"/>
    <property type="match status" value="1"/>
</dbReference>
<comment type="catalytic activity">
    <reaction evidence="9 10">
        <text>tRNA(Arg) + L-arginine + ATP = L-arginyl-tRNA(Arg) + AMP + diphosphate</text>
        <dbReference type="Rhea" id="RHEA:20301"/>
        <dbReference type="Rhea" id="RHEA-COMP:9658"/>
        <dbReference type="Rhea" id="RHEA-COMP:9673"/>
        <dbReference type="ChEBI" id="CHEBI:30616"/>
        <dbReference type="ChEBI" id="CHEBI:32682"/>
        <dbReference type="ChEBI" id="CHEBI:33019"/>
        <dbReference type="ChEBI" id="CHEBI:78442"/>
        <dbReference type="ChEBI" id="CHEBI:78513"/>
        <dbReference type="ChEBI" id="CHEBI:456215"/>
        <dbReference type="EC" id="6.1.1.19"/>
    </reaction>
</comment>